<dbReference type="InterPro" id="IPR010977">
    <property type="entry name" value="Aromatic_deC"/>
</dbReference>
<dbReference type="PANTHER" id="PTHR11999:SF70">
    <property type="entry name" value="MIP05841P"/>
    <property type="match status" value="1"/>
</dbReference>
<proteinExistence type="inferred from homology"/>
<evidence type="ECO:0000256" key="5">
    <source>
        <dbReference type="ARBA" id="ARBA00023239"/>
    </source>
</evidence>
<evidence type="ECO:0000313" key="7">
    <source>
        <dbReference type="EMBL" id="MFC3612444.1"/>
    </source>
</evidence>
<dbReference type="RefSeq" id="WP_386733627.1">
    <property type="nucleotide sequence ID" value="NZ_JBHRXI010000001.1"/>
</dbReference>
<dbReference type="PANTHER" id="PTHR11999">
    <property type="entry name" value="GROUP II PYRIDOXAL-5-PHOSPHATE DECARBOXYLASE"/>
    <property type="match status" value="1"/>
</dbReference>
<keyword evidence="8" id="KW-1185">Reference proteome</keyword>
<evidence type="ECO:0000313" key="8">
    <source>
        <dbReference type="Proteomes" id="UP001595629"/>
    </source>
</evidence>
<evidence type="ECO:0000256" key="1">
    <source>
        <dbReference type="ARBA" id="ARBA00001933"/>
    </source>
</evidence>
<evidence type="ECO:0000256" key="4">
    <source>
        <dbReference type="ARBA" id="ARBA00022898"/>
    </source>
</evidence>
<sequence>MTSDGSKPGLDPSDWQEFRAAAHDLLDACIDRLASASEHPWQPTPEEVRATYALAETGGGMKDPAQLANDLRDSVLPYGTGNTHPRFFGWVHGTGLAEGLLSEMVAATMNANCGGRDHGTIYVERAVIDWTRRVMGFPESSSGVLVTGTSQATVIALQAARLRALGADMRTKGQNGRWLTAYAGAGAHNAARKAVELLGLGHENLRRIPEGDAGLDLDALREKIAEDRAAGAIPFAIIGTAGSVDFGRFDDLNALADIATDEGLWLHVDGAFGAWTRLADSPWKELTDGIGRADSLACDFHKWMYVPYDCGLCLIRNEDEHRAAFAARPSYLAAQDSGLAGGDPWYCDYGIDLSRGNRALKVWSAIRAHGPDGLGRAITDNCRRAAQMGELVSSTPGMRLMAPVVSNLCVFTADETLSPDAQSALNSAIAQKLQLSGEVVFSTTLAQDVTCLRAAITNHRTRPEDIELSIAAVVREAAASRT</sequence>
<dbReference type="Gene3D" id="3.90.1150.10">
    <property type="entry name" value="Aspartate Aminotransferase, domain 1"/>
    <property type="match status" value="1"/>
</dbReference>
<keyword evidence="4 6" id="KW-0663">Pyridoxal phosphate</keyword>
<dbReference type="Gene3D" id="3.40.640.10">
    <property type="entry name" value="Type I PLP-dependent aspartate aminotransferase-like (Major domain)"/>
    <property type="match status" value="1"/>
</dbReference>
<reference evidence="8" key="1">
    <citation type="journal article" date="2019" name="Int. J. Syst. Evol. Microbiol.">
        <title>The Global Catalogue of Microorganisms (GCM) 10K type strain sequencing project: providing services to taxonomists for standard genome sequencing and annotation.</title>
        <authorList>
            <consortium name="The Broad Institute Genomics Platform"/>
            <consortium name="The Broad Institute Genome Sequencing Center for Infectious Disease"/>
            <person name="Wu L."/>
            <person name="Ma J."/>
        </authorList>
    </citation>
    <scope>NUCLEOTIDE SEQUENCE [LARGE SCALE GENOMIC DNA]</scope>
    <source>
        <strain evidence="8">KCTC 42911</strain>
    </source>
</reference>
<organism evidence="7 8">
    <name type="scientific">Lutimaribacter marinistellae</name>
    <dbReference type="NCBI Taxonomy" id="1820329"/>
    <lineage>
        <taxon>Bacteria</taxon>
        <taxon>Pseudomonadati</taxon>
        <taxon>Pseudomonadota</taxon>
        <taxon>Alphaproteobacteria</taxon>
        <taxon>Rhodobacterales</taxon>
        <taxon>Roseobacteraceae</taxon>
        <taxon>Lutimaribacter</taxon>
    </lineage>
</organism>
<name>A0ABV7TCQ2_9RHOB</name>
<dbReference type="PRINTS" id="PR00800">
    <property type="entry name" value="YHDCRBOXLASE"/>
</dbReference>
<gene>
    <name evidence="7" type="ORF">ACFORG_01615</name>
</gene>
<dbReference type="InterPro" id="IPR015422">
    <property type="entry name" value="PyrdxlP-dep_Trfase_small"/>
</dbReference>
<dbReference type="Pfam" id="PF00282">
    <property type="entry name" value="Pyridoxal_deC"/>
    <property type="match status" value="1"/>
</dbReference>
<evidence type="ECO:0000256" key="6">
    <source>
        <dbReference type="RuleBase" id="RU000382"/>
    </source>
</evidence>
<dbReference type="SUPFAM" id="SSF53383">
    <property type="entry name" value="PLP-dependent transferases"/>
    <property type="match status" value="1"/>
</dbReference>
<evidence type="ECO:0000256" key="3">
    <source>
        <dbReference type="ARBA" id="ARBA00022793"/>
    </source>
</evidence>
<dbReference type="Proteomes" id="UP001595629">
    <property type="component" value="Unassembled WGS sequence"/>
</dbReference>
<evidence type="ECO:0000256" key="2">
    <source>
        <dbReference type="ARBA" id="ARBA00009533"/>
    </source>
</evidence>
<comment type="caution">
    <text evidence="7">The sequence shown here is derived from an EMBL/GenBank/DDBJ whole genome shotgun (WGS) entry which is preliminary data.</text>
</comment>
<keyword evidence="3" id="KW-0210">Decarboxylase</keyword>
<dbReference type="InterPro" id="IPR015421">
    <property type="entry name" value="PyrdxlP-dep_Trfase_major"/>
</dbReference>
<accession>A0ABV7TCQ2</accession>
<comment type="similarity">
    <text evidence="2 6">Belongs to the group II decarboxylase family.</text>
</comment>
<comment type="cofactor">
    <cofactor evidence="1 6">
        <name>pyridoxal 5'-phosphate</name>
        <dbReference type="ChEBI" id="CHEBI:597326"/>
    </cofactor>
</comment>
<keyword evidence="5 6" id="KW-0456">Lyase</keyword>
<protein>
    <submittedName>
        <fullName evidence="7">Pyridoxal phosphate-dependent decarboxylase family protein</fullName>
    </submittedName>
</protein>
<dbReference type="InterPro" id="IPR015424">
    <property type="entry name" value="PyrdxlP-dep_Trfase"/>
</dbReference>
<dbReference type="EMBL" id="JBHRXI010000001">
    <property type="protein sequence ID" value="MFC3612444.1"/>
    <property type="molecule type" value="Genomic_DNA"/>
</dbReference>
<dbReference type="Gene3D" id="3.90.1150.170">
    <property type="match status" value="1"/>
</dbReference>
<dbReference type="InterPro" id="IPR002129">
    <property type="entry name" value="PyrdxlP-dep_de-COase"/>
</dbReference>